<keyword evidence="3" id="KW-1185">Reference proteome</keyword>
<dbReference type="EMBL" id="JAICCF010000002">
    <property type="protein sequence ID" value="MBW8685021.1"/>
    <property type="molecule type" value="Genomic_DNA"/>
</dbReference>
<comment type="caution">
    <text evidence="2">The sequence shown here is derived from an EMBL/GenBank/DDBJ whole genome shotgun (WGS) entry which is preliminary data.</text>
</comment>
<gene>
    <name evidence="2" type="ORF">K1Y79_11825</name>
</gene>
<evidence type="ECO:0008006" key="4">
    <source>
        <dbReference type="Google" id="ProtNLM"/>
    </source>
</evidence>
<evidence type="ECO:0000256" key="1">
    <source>
        <dbReference type="SAM" id="SignalP"/>
    </source>
</evidence>
<proteinExistence type="predicted"/>
<dbReference type="RefSeq" id="WP_220250222.1">
    <property type="nucleotide sequence ID" value="NZ_JAICCF010000002.1"/>
</dbReference>
<feature type="chain" id="PRO_5046386779" description="DUF3575 domain-containing protein" evidence="1">
    <location>
        <begin position="20"/>
        <end position="218"/>
    </location>
</feature>
<protein>
    <recommendedName>
        <fullName evidence="4">DUF3575 domain-containing protein</fullName>
    </recommendedName>
</protein>
<feature type="signal peptide" evidence="1">
    <location>
        <begin position="1"/>
        <end position="19"/>
    </location>
</feature>
<reference evidence="2 3" key="1">
    <citation type="submission" date="2021-08" db="EMBL/GenBank/DDBJ databases">
        <title>The genome sequence of Chitinophaga sp. B61.</title>
        <authorList>
            <person name="Zhang X."/>
        </authorList>
    </citation>
    <scope>NUCLEOTIDE SEQUENCE [LARGE SCALE GENOMIC DNA]</scope>
    <source>
        <strain evidence="2 3">B61</strain>
    </source>
</reference>
<sequence>MKHLLLTFYALIFSGVLLAQDAPPAAQKKGPARTGIILHTTLSTLTETDAGPSLGIEYRLLRSLAFSVDATALLYSLPDVYDDYYTRSGYRIRPEIKFFPAWGLKESRAFYVSLMGTYKRVGSDEVDYDDEAYPHPVRRIKQVRALSANMGIQRYLGPQRRFMLELYAGLGLRHRRTTPLPYYAELDEKGLFEGPHLTIDEDGYNPQVAFGFKLGYRF</sequence>
<evidence type="ECO:0000313" key="3">
    <source>
        <dbReference type="Proteomes" id="UP000812961"/>
    </source>
</evidence>
<accession>A0ABS7GCF9</accession>
<organism evidence="2 3">
    <name type="scientific">Chitinophaga rhizophila</name>
    <dbReference type="NCBI Taxonomy" id="2866212"/>
    <lineage>
        <taxon>Bacteria</taxon>
        <taxon>Pseudomonadati</taxon>
        <taxon>Bacteroidota</taxon>
        <taxon>Chitinophagia</taxon>
        <taxon>Chitinophagales</taxon>
        <taxon>Chitinophagaceae</taxon>
        <taxon>Chitinophaga</taxon>
    </lineage>
</organism>
<evidence type="ECO:0000313" key="2">
    <source>
        <dbReference type="EMBL" id="MBW8685021.1"/>
    </source>
</evidence>
<keyword evidence="1" id="KW-0732">Signal</keyword>
<name>A0ABS7GCF9_9BACT</name>
<dbReference type="Proteomes" id="UP000812961">
    <property type="component" value="Unassembled WGS sequence"/>
</dbReference>